<evidence type="ECO:0000313" key="2">
    <source>
        <dbReference type="EMBL" id="KAG9685855.1"/>
    </source>
</evidence>
<evidence type="ECO:0000256" key="1">
    <source>
        <dbReference type="SAM" id="MobiDB-lite"/>
    </source>
</evidence>
<reference evidence="2" key="2">
    <citation type="submission" date="2021-08" db="EMBL/GenBank/DDBJ databases">
        <authorList>
            <person name="Gostincar C."/>
            <person name="Sun X."/>
            <person name="Song Z."/>
            <person name="Gunde-Cimerman N."/>
        </authorList>
    </citation>
    <scope>NUCLEOTIDE SEQUENCE</scope>
    <source>
        <strain evidence="2">EXF-9911</strain>
    </source>
</reference>
<dbReference type="AlphaFoldDB" id="A0A9P8J5K7"/>
<dbReference type="Proteomes" id="UP000779574">
    <property type="component" value="Unassembled WGS sequence"/>
</dbReference>
<accession>A0A9P8J5K7</accession>
<evidence type="ECO:0008006" key="4">
    <source>
        <dbReference type="Google" id="ProtNLM"/>
    </source>
</evidence>
<gene>
    <name evidence="2" type="ORF">KCU76_g11416</name>
</gene>
<dbReference type="EMBL" id="JAHFXF010000547">
    <property type="protein sequence ID" value="KAG9685855.1"/>
    <property type="molecule type" value="Genomic_DNA"/>
</dbReference>
<protein>
    <recommendedName>
        <fullName evidence="4">R3H domain-containing protein</fullName>
    </recommendedName>
</protein>
<feature type="non-terminal residue" evidence="2">
    <location>
        <position position="273"/>
    </location>
</feature>
<reference evidence="2" key="1">
    <citation type="journal article" date="2021" name="J Fungi (Basel)">
        <title>Virulence traits and population genomics of the black yeast Aureobasidium melanogenum.</title>
        <authorList>
            <person name="Cernosa A."/>
            <person name="Sun X."/>
            <person name="Gostincar C."/>
            <person name="Fang C."/>
            <person name="Gunde-Cimerman N."/>
            <person name="Song Z."/>
        </authorList>
    </citation>
    <scope>NUCLEOTIDE SEQUENCE</scope>
    <source>
        <strain evidence="2">EXF-9911</strain>
    </source>
</reference>
<feature type="compositionally biased region" description="Polar residues" evidence="1">
    <location>
        <begin position="126"/>
        <end position="139"/>
    </location>
</feature>
<comment type="caution">
    <text evidence="2">The sequence shown here is derived from an EMBL/GenBank/DDBJ whole genome shotgun (WGS) entry which is preliminary data.</text>
</comment>
<feature type="region of interest" description="Disordered" evidence="1">
    <location>
        <begin position="232"/>
        <end position="273"/>
    </location>
</feature>
<evidence type="ECO:0000313" key="3">
    <source>
        <dbReference type="Proteomes" id="UP000779574"/>
    </source>
</evidence>
<organism evidence="2 3">
    <name type="scientific">Aureobasidium melanogenum</name>
    <name type="common">Aureobasidium pullulans var. melanogenum</name>
    <dbReference type="NCBI Taxonomy" id="46634"/>
    <lineage>
        <taxon>Eukaryota</taxon>
        <taxon>Fungi</taxon>
        <taxon>Dikarya</taxon>
        <taxon>Ascomycota</taxon>
        <taxon>Pezizomycotina</taxon>
        <taxon>Dothideomycetes</taxon>
        <taxon>Dothideomycetidae</taxon>
        <taxon>Dothideales</taxon>
        <taxon>Saccotheciaceae</taxon>
        <taxon>Aureobasidium</taxon>
    </lineage>
</organism>
<name>A0A9P8J5K7_AURME</name>
<proteinExistence type="predicted"/>
<feature type="region of interest" description="Disordered" evidence="1">
    <location>
        <begin position="126"/>
        <end position="168"/>
    </location>
</feature>
<sequence>MSSAAPAIITLSPEDLEQLRVCIKSRSLQEKLSAIKNPHGAVLMTAAPNPTSRLLSMFEDDAKEKLSLYLKDSTQSFTTLQSMPLTNREQRREAHNLIRQVSNDKLDSGLDIESSRINVFVRNVPSKQQENQCLRQQKAQQKRTPAKAASHSNPNCIHKATPRNKPAARSLASRITPSRPLTAEQKAKLAKHMQSAAQVTAQKEAAAVKSRRAKPFEFKTMDWSQGEITYKYRAGSEKDPDLAPEEIVEQVERKRNAIPPHKRGAASQAKEVE</sequence>
<dbReference type="OrthoDB" id="3912455at2759"/>